<gene>
    <name evidence="1" type="ORF">ENKO_36810</name>
</gene>
<dbReference type="AlphaFoldDB" id="A0AA86MBG9"/>
<name>A0AA86MBG9_9ENTR</name>
<evidence type="ECO:0000313" key="2">
    <source>
        <dbReference type="Proteomes" id="UP000682928"/>
    </source>
</evidence>
<dbReference type="Proteomes" id="UP000682928">
    <property type="component" value="Chromosome"/>
</dbReference>
<organism evidence="1 2">
    <name type="scientific">Enterobacter kobei</name>
    <dbReference type="NCBI Taxonomy" id="208224"/>
    <lineage>
        <taxon>Bacteria</taxon>
        <taxon>Pseudomonadati</taxon>
        <taxon>Pseudomonadota</taxon>
        <taxon>Gammaproteobacteria</taxon>
        <taxon>Enterobacterales</taxon>
        <taxon>Enterobacteriaceae</taxon>
        <taxon>Enterobacter</taxon>
        <taxon>Enterobacter cloacae complex</taxon>
    </lineage>
</organism>
<sequence>MMMMPGGASLPGLRMAGLVMPGGADACRAYVWLARCFVGPVSVAPPGNKGINEGRLLLPAFKDQFTFP</sequence>
<evidence type="ECO:0000313" key="1">
    <source>
        <dbReference type="EMBL" id="BCU57087.1"/>
    </source>
</evidence>
<proteinExistence type="predicted"/>
<reference evidence="1" key="1">
    <citation type="submission" date="2021-04" db="EMBL/GenBank/DDBJ databases">
        <title>Difference and commonality of drug resistance evolution in various bacteria. and drug sensitivity profiles.</title>
        <authorList>
            <person name="Maeda T."/>
            <person name="Shibai A."/>
            <person name="Kawada K."/>
            <person name="Kotani H."/>
            <person name="Tarusawa Y."/>
            <person name="Tanabe K."/>
            <person name="Furusawa C."/>
        </authorList>
    </citation>
    <scope>NUCLEOTIDE SEQUENCE</scope>
    <source>
        <strain evidence="1">JCM 8580</strain>
    </source>
</reference>
<accession>A0AA86MBG9</accession>
<protein>
    <submittedName>
        <fullName evidence="1">Uncharacterized protein</fullName>
    </submittedName>
</protein>
<dbReference type="EMBL" id="AP024590">
    <property type="protein sequence ID" value="BCU57087.1"/>
    <property type="molecule type" value="Genomic_DNA"/>
</dbReference>